<sequence length="465" mass="51633">MQINDISSIKDTSKTESNNGNSRRDFIKRTLAGTALLSFGGILPGFSPKSYAKIIGANEKVRVGVMGVNSRGFALASNYALQPNCEVIYISDVDSRAAAKCIAKVEELSSSKPKNQPDFRKALEDKDMDALVIAAPDHWHAPAAILASKAGKHVYLEKPCSHNPHEGELLVATAKKYKNVIQMGNQRRSWPNVALGVKEVINGSIGRAYFAKGWYTNNRASIGIGKEVAVPTWLDYELWQGPAPRMAYKDNLVHYNWHWLWNWGTGEALNNGTHMVDLMRWGLGVEYPTHVTSSGGRYRYKDDWQTPDTQVISWDFGNDKGMTWEGRSCNGRTNEGASVGVVFYGEKGSIQIEPGNSYKVYDLENKLVKDVQNDYKIDARNKMDPSQALDAIHIQNFFDGIKKGTIVNAEIVGGYQSTLLCQLGNIAVRSGGSLDIDPTNGHIKNNNEAEKLWKREYAKGWEPTV</sequence>
<dbReference type="Proteomes" id="UP000304900">
    <property type="component" value="Unassembled WGS sequence"/>
</dbReference>
<dbReference type="InterPro" id="IPR050463">
    <property type="entry name" value="Gfo/Idh/MocA_oxidrdct_glycsds"/>
</dbReference>
<feature type="domain" description="GFO/IDH/MocA-like oxidoreductase" evidence="3">
    <location>
        <begin position="254"/>
        <end position="350"/>
    </location>
</feature>
<dbReference type="AlphaFoldDB" id="A0A4U6D9X1"/>
<dbReference type="Pfam" id="PF22725">
    <property type="entry name" value="GFO_IDH_MocA_C3"/>
    <property type="match status" value="1"/>
</dbReference>
<dbReference type="RefSeq" id="WP_137338618.1">
    <property type="nucleotide sequence ID" value="NZ_BSQH01000024.1"/>
</dbReference>
<reference evidence="4 5" key="1">
    <citation type="submission" date="2019-05" db="EMBL/GenBank/DDBJ databases">
        <title>Dyadobacter AR-3-8 sp. nov., isolated from arctic soil.</title>
        <authorList>
            <person name="Chaudhary D.K."/>
        </authorList>
    </citation>
    <scope>NUCLEOTIDE SEQUENCE [LARGE SCALE GENOMIC DNA]</scope>
    <source>
        <strain evidence="4 5">AR-3-8</strain>
    </source>
</reference>
<evidence type="ECO:0000313" key="5">
    <source>
        <dbReference type="Proteomes" id="UP000304900"/>
    </source>
</evidence>
<dbReference type="InterPro" id="IPR019546">
    <property type="entry name" value="TAT_signal_bac_arc"/>
</dbReference>
<dbReference type="PANTHER" id="PTHR43818">
    <property type="entry name" value="BCDNA.GH03377"/>
    <property type="match status" value="1"/>
</dbReference>
<dbReference type="InterPro" id="IPR036291">
    <property type="entry name" value="NAD(P)-bd_dom_sf"/>
</dbReference>
<dbReference type="InterPro" id="IPR000683">
    <property type="entry name" value="Gfo/Idh/MocA-like_OxRdtase_N"/>
</dbReference>
<feature type="domain" description="Gfo/Idh/MocA-like oxidoreductase N-terminal" evidence="2">
    <location>
        <begin position="61"/>
        <end position="184"/>
    </location>
</feature>
<dbReference type="Pfam" id="PF01408">
    <property type="entry name" value="GFO_IDH_MocA"/>
    <property type="match status" value="1"/>
</dbReference>
<dbReference type="PROSITE" id="PS51318">
    <property type="entry name" value="TAT"/>
    <property type="match status" value="1"/>
</dbReference>
<evidence type="ECO:0000259" key="2">
    <source>
        <dbReference type="Pfam" id="PF01408"/>
    </source>
</evidence>
<dbReference type="Gene3D" id="3.40.50.720">
    <property type="entry name" value="NAD(P)-binding Rossmann-like Domain"/>
    <property type="match status" value="1"/>
</dbReference>
<dbReference type="EMBL" id="SZVO01000001">
    <property type="protein sequence ID" value="TKT94330.1"/>
    <property type="molecule type" value="Genomic_DNA"/>
</dbReference>
<dbReference type="InterPro" id="IPR055170">
    <property type="entry name" value="GFO_IDH_MocA-like_dom"/>
</dbReference>
<dbReference type="InterPro" id="IPR006311">
    <property type="entry name" value="TAT_signal"/>
</dbReference>
<evidence type="ECO:0000256" key="1">
    <source>
        <dbReference type="SAM" id="MobiDB-lite"/>
    </source>
</evidence>
<dbReference type="Gene3D" id="3.30.360.10">
    <property type="entry name" value="Dihydrodipicolinate Reductase, domain 2"/>
    <property type="match status" value="1"/>
</dbReference>
<name>A0A4U6D9X1_9BACT</name>
<proteinExistence type="predicted"/>
<dbReference type="PANTHER" id="PTHR43818:SF5">
    <property type="entry name" value="OXIDOREDUCTASE FAMILY PROTEIN"/>
    <property type="match status" value="1"/>
</dbReference>
<dbReference type="NCBIfam" id="TIGR01409">
    <property type="entry name" value="TAT_signal_seq"/>
    <property type="match status" value="1"/>
</dbReference>
<protein>
    <submittedName>
        <fullName evidence="4">Gfo/Idh/MocA family oxidoreductase</fullName>
    </submittedName>
</protein>
<dbReference type="SUPFAM" id="SSF55347">
    <property type="entry name" value="Glyceraldehyde-3-phosphate dehydrogenase-like, C-terminal domain"/>
    <property type="match status" value="1"/>
</dbReference>
<evidence type="ECO:0000313" key="4">
    <source>
        <dbReference type="EMBL" id="TKT94330.1"/>
    </source>
</evidence>
<dbReference type="SUPFAM" id="SSF51735">
    <property type="entry name" value="NAD(P)-binding Rossmann-fold domains"/>
    <property type="match status" value="1"/>
</dbReference>
<gene>
    <name evidence="4" type="ORF">FDK13_03710</name>
</gene>
<evidence type="ECO:0000259" key="3">
    <source>
        <dbReference type="Pfam" id="PF22725"/>
    </source>
</evidence>
<keyword evidence="5" id="KW-1185">Reference proteome</keyword>
<organism evidence="4 5">
    <name type="scientific">Dyadobacter frigoris</name>
    <dbReference type="NCBI Taxonomy" id="2576211"/>
    <lineage>
        <taxon>Bacteria</taxon>
        <taxon>Pseudomonadati</taxon>
        <taxon>Bacteroidota</taxon>
        <taxon>Cytophagia</taxon>
        <taxon>Cytophagales</taxon>
        <taxon>Spirosomataceae</taxon>
        <taxon>Dyadobacter</taxon>
    </lineage>
</organism>
<comment type="caution">
    <text evidence="4">The sequence shown here is derived from an EMBL/GenBank/DDBJ whole genome shotgun (WGS) entry which is preliminary data.</text>
</comment>
<feature type="region of interest" description="Disordered" evidence="1">
    <location>
        <begin position="1"/>
        <end position="22"/>
    </location>
</feature>
<dbReference type="OrthoDB" id="9763611at2"/>
<dbReference type="GO" id="GO:0000166">
    <property type="term" value="F:nucleotide binding"/>
    <property type="evidence" value="ECO:0007669"/>
    <property type="project" value="InterPro"/>
</dbReference>
<feature type="compositionally biased region" description="Polar residues" evidence="1">
    <location>
        <begin position="1"/>
        <end position="21"/>
    </location>
</feature>
<accession>A0A4U6D9X1</accession>